<feature type="transmembrane region" description="Helical" evidence="6">
    <location>
        <begin position="104"/>
        <end position="121"/>
    </location>
</feature>
<evidence type="ECO:0000256" key="2">
    <source>
        <dbReference type="ARBA" id="ARBA00004127"/>
    </source>
</evidence>
<feature type="transmembrane region" description="Helical" evidence="6">
    <location>
        <begin position="366"/>
        <end position="390"/>
    </location>
</feature>
<dbReference type="InterPro" id="IPR010096">
    <property type="entry name" value="NADH-Q_OxRdtase_suN/2"/>
</dbReference>
<evidence type="ECO:0000259" key="9">
    <source>
        <dbReference type="Pfam" id="PF00361"/>
    </source>
</evidence>
<feature type="transmembrane region" description="Helical" evidence="6">
    <location>
        <begin position="13"/>
        <end position="30"/>
    </location>
</feature>
<feature type="transmembrane region" description="Helical" evidence="6">
    <location>
        <begin position="76"/>
        <end position="97"/>
    </location>
</feature>
<name>A0ABY7SXM0_9RHOB</name>
<reference evidence="10 11" key="1">
    <citation type="submission" date="2021-01" db="EMBL/GenBank/DDBJ databases">
        <title>Biogeographic distribution of Paracoccus.</title>
        <authorList>
            <person name="Hollensteiner J."/>
            <person name="Leineberger J."/>
            <person name="Brinkhoff T."/>
            <person name="Daniel R."/>
        </authorList>
    </citation>
    <scope>NUCLEOTIDE SEQUENCE [LARGE SCALE GENOMIC DNA]</scope>
    <source>
        <strain evidence="10 11">LMG25392</strain>
    </source>
</reference>
<proteinExistence type="inferred from homology"/>
<feature type="transmembrane region" description="Helical" evidence="6">
    <location>
        <begin position="37"/>
        <end position="56"/>
    </location>
</feature>
<evidence type="ECO:0000256" key="5">
    <source>
        <dbReference type="ARBA" id="ARBA00023136"/>
    </source>
</evidence>
<evidence type="ECO:0000313" key="10">
    <source>
        <dbReference type="EMBL" id="WCR11599.1"/>
    </source>
</evidence>
<keyword evidence="6" id="KW-1003">Cell membrane</keyword>
<dbReference type="Proteomes" id="UP001218412">
    <property type="component" value="Chromosome"/>
</dbReference>
<comment type="similarity">
    <text evidence="6">Belongs to the complex I subunit 2 family.</text>
</comment>
<feature type="transmembrane region" description="Helical" evidence="6">
    <location>
        <begin position="158"/>
        <end position="178"/>
    </location>
</feature>
<comment type="catalytic activity">
    <reaction evidence="6">
        <text>a quinone + NADH + 5 H(+)(in) = a quinol + NAD(+) + 4 H(+)(out)</text>
        <dbReference type="Rhea" id="RHEA:57888"/>
        <dbReference type="ChEBI" id="CHEBI:15378"/>
        <dbReference type="ChEBI" id="CHEBI:24646"/>
        <dbReference type="ChEBI" id="CHEBI:57540"/>
        <dbReference type="ChEBI" id="CHEBI:57945"/>
        <dbReference type="ChEBI" id="CHEBI:132124"/>
    </reaction>
</comment>
<feature type="transmembrane region" description="Helical" evidence="6">
    <location>
        <begin position="297"/>
        <end position="319"/>
    </location>
</feature>
<comment type="subcellular location">
    <subcellularLocation>
        <location evidence="6">Cell membrane</location>
        <topology evidence="6">Multi-pass membrane protein</topology>
    </subcellularLocation>
    <subcellularLocation>
        <location evidence="2">Endomembrane system</location>
        <topology evidence="2">Multi-pass membrane protein</topology>
    </subcellularLocation>
    <subcellularLocation>
        <location evidence="7">Membrane</location>
        <topology evidence="7">Multi-pass membrane protein</topology>
    </subcellularLocation>
</comment>
<evidence type="ECO:0000256" key="7">
    <source>
        <dbReference type="RuleBase" id="RU000320"/>
    </source>
</evidence>
<dbReference type="Pfam" id="PF00361">
    <property type="entry name" value="Proton_antipo_M"/>
    <property type="match status" value="1"/>
</dbReference>
<protein>
    <recommendedName>
        <fullName evidence="6">NADH-quinone oxidoreductase subunit N</fullName>
        <ecNumber evidence="6">7.1.1.-</ecNumber>
    </recommendedName>
    <alternativeName>
        <fullName evidence="6">NADH dehydrogenase I subunit N</fullName>
    </alternativeName>
    <alternativeName>
        <fullName evidence="6">NDH-1 subunit N</fullName>
    </alternativeName>
</protein>
<comment type="subunit">
    <text evidence="6">NDH-1 is composed of 14 different subunits. Subunits NuoA, H, J, K, L, M, N constitute the membrane sector of the complex.</text>
</comment>
<keyword evidence="6" id="KW-0874">Quinone</keyword>
<keyword evidence="6" id="KW-0520">NAD</keyword>
<evidence type="ECO:0000256" key="6">
    <source>
        <dbReference type="HAMAP-Rule" id="MF_00445"/>
    </source>
</evidence>
<dbReference type="NCBIfam" id="NF004440">
    <property type="entry name" value="PRK05777.1-3"/>
    <property type="match status" value="1"/>
</dbReference>
<keyword evidence="6" id="KW-0830">Ubiquinone</keyword>
<organism evidence="10 11">
    <name type="scientific">Paracoccus stylophorae</name>
    <dbReference type="NCBI Taxonomy" id="659350"/>
    <lineage>
        <taxon>Bacteria</taxon>
        <taxon>Pseudomonadati</taxon>
        <taxon>Pseudomonadota</taxon>
        <taxon>Alphaproteobacteria</taxon>
        <taxon>Rhodobacterales</taxon>
        <taxon>Paracoccaceae</taxon>
        <taxon>Paracoccus</taxon>
    </lineage>
</organism>
<keyword evidence="5 6" id="KW-0472">Membrane</keyword>
<keyword evidence="4 6" id="KW-1133">Transmembrane helix</keyword>
<dbReference type="InterPro" id="IPR001750">
    <property type="entry name" value="ND/Mrp_TM"/>
</dbReference>
<dbReference type="PRINTS" id="PR01434">
    <property type="entry name" value="NADHDHGNASE5"/>
</dbReference>
<feature type="transmembrane region" description="Helical" evidence="6">
    <location>
        <begin position="325"/>
        <end position="345"/>
    </location>
</feature>
<keyword evidence="6" id="KW-1278">Translocase</keyword>
<feature type="transmembrane region" description="Helical" evidence="6">
    <location>
        <begin position="237"/>
        <end position="259"/>
    </location>
</feature>
<feature type="transmembrane region" description="Helical" evidence="6">
    <location>
        <begin position="402"/>
        <end position="422"/>
    </location>
</feature>
<dbReference type="RefSeq" id="WP_272859709.1">
    <property type="nucleotide sequence ID" value="NZ_CP067134.1"/>
</dbReference>
<dbReference type="HAMAP" id="MF_00445">
    <property type="entry name" value="NDH1_NuoN_1"/>
    <property type="match status" value="1"/>
</dbReference>
<keyword evidence="3 6" id="KW-0812">Transmembrane</keyword>
<keyword evidence="10" id="KW-0560">Oxidoreductase</keyword>
<evidence type="ECO:0000256" key="3">
    <source>
        <dbReference type="ARBA" id="ARBA00022692"/>
    </source>
</evidence>
<dbReference type="EC" id="7.1.1.-" evidence="6"/>
<dbReference type="EMBL" id="CP067134">
    <property type="protein sequence ID" value="WCR11599.1"/>
    <property type="molecule type" value="Genomic_DNA"/>
</dbReference>
<feature type="transmembrane region" description="Helical" evidence="6">
    <location>
        <begin position="190"/>
        <end position="216"/>
    </location>
</feature>
<feature type="compositionally biased region" description="Low complexity" evidence="8">
    <location>
        <begin position="487"/>
        <end position="496"/>
    </location>
</feature>
<comment type="function">
    <text evidence="1 6">NDH-1 shuttles electrons from NADH, via FMN and iron-sulfur (Fe-S) centers, to quinones in the respiratory chain. The immediate electron acceptor for the enzyme in this species is believed to be ubiquinone. Couples the redox reaction to proton translocation (for every two electrons transferred, four hydrogen ions are translocated across the cytoplasmic membrane), and thus conserves the redox energy in a proton gradient.</text>
</comment>
<evidence type="ECO:0000313" key="11">
    <source>
        <dbReference type="Proteomes" id="UP001218412"/>
    </source>
</evidence>
<sequence length="507" mass="52884">MTAIDFSTILPELLLAVFAMGALLAGAWLGKDSISTPILWASVVALLIGGLYVGLADRPDSIAFFGMFHDDPFARFAKVTILISAAAVLAMSADYMARQGLMRFEYPILITLAALGMMMMVSAGDLLILYMGLELQSLSLYVVAAMRRESVKSSEAGLKYFVLGALSSGLLLYGASLVYGFSGTTNFDDIFLTIIGGQLSMGLLFGLVFLLVGLAFKVSAVPFHMWTPDVYEGAPTPVTAFFATAPKVAAMALLARLMFEAFGNVPDDWGQIIAALAVLSMFLGSIAGIGQTNIKRLMAYSSIAHMGFALVGLAAGTAYGVQTMLIYMAIYAVMNVGTFAFILSMERDGRPVTDLSSLNGFAATDPLKAFAVLFLMFSLAGVPPFLGFFAKFGVLAAAVDAGMSWLALLGVVASVIGAFYYLRIVYYIFFGSEGEGVESRMDLAQYLALIVPAAALLLGAVTMLGVDDAAATAAQSLVGPAPTAAEAGVAGAGPDVSGAAPAGTAGD</sequence>
<gene>
    <name evidence="6 10" type="primary">nuoN</name>
    <name evidence="10" type="ORF">JHW45_04200</name>
</gene>
<keyword evidence="6" id="KW-0813">Transport</keyword>
<dbReference type="PANTHER" id="PTHR22773">
    <property type="entry name" value="NADH DEHYDROGENASE"/>
    <property type="match status" value="1"/>
</dbReference>
<accession>A0ABY7SXM0</accession>
<dbReference type="GO" id="GO:0016491">
    <property type="term" value="F:oxidoreductase activity"/>
    <property type="evidence" value="ECO:0007669"/>
    <property type="project" value="UniProtKB-KW"/>
</dbReference>
<feature type="transmembrane region" description="Helical" evidence="6">
    <location>
        <begin position="271"/>
        <end position="290"/>
    </location>
</feature>
<evidence type="ECO:0000256" key="1">
    <source>
        <dbReference type="ARBA" id="ARBA00002378"/>
    </source>
</evidence>
<evidence type="ECO:0000256" key="4">
    <source>
        <dbReference type="ARBA" id="ARBA00022989"/>
    </source>
</evidence>
<evidence type="ECO:0000256" key="8">
    <source>
        <dbReference type="SAM" id="MobiDB-lite"/>
    </source>
</evidence>
<feature type="region of interest" description="Disordered" evidence="8">
    <location>
        <begin position="487"/>
        <end position="507"/>
    </location>
</feature>
<feature type="transmembrane region" description="Helical" evidence="6">
    <location>
        <begin position="443"/>
        <end position="466"/>
    </location>
</feature>
<dbReference type="NCBIfam" id="TIGR01770">
    <property type="entry name" value="NDH_I_N"/>
    <property type="match status" value="1"/>
</dbReference>
<feature type="domain" description="NADH:quinone oxidoreductase/Mrp antiporter transmembrane" evidence="9">
    <location>
        <begin position="123"/>
        <end position="417"/>
    </location>
</feature>
<keyword evidence="11" id="KW-1185">Reference proteome</keyword>